<evidence type="ECO:0000256" key="1">
    <source>
        <dbReference type="SAM" id="SignalP"/>
    </source>
</evidence>
<dbReference type="HOGENOM" id="CLU_057522_0_0_11"/>
<dbReference type="Pfam" id="PF12146">
    <property type="entry name" value="Hydrolase_4"/>
    <property type="match status" value="1"/>
</dbReference>
<evidence type="ECO:0000313" key="4">
    <source>
        <dbReference type="Proteomes" id="UP000001444"/>
    </source>
</evidence>
<dbReference type="SUPFAM" id="SSF53474">
    <property type="entry name" value="alpha/beta-Hydrolases"/>
    <property type="match status" value="1"/>
</dbReference>
<dbReference type="InterPro" id="IPR029058">
    <property type="entry name" value="AB_hydrolase_fold"/>
</dbReference>
<proteinExistence type="predicted"/>
<keyword evidence="4" id="KW-1185">Reference proteome</keyword>
<feature type="signal peptide" evidence="1">
    <location>
        <begin position="1"/>
        <end position="16"/>
    </location>
</feature>
<protein>
    <submittedName>
        <fullName evidence="3">Putative secreted protein</fullName>
    </submittedName>
</protein>
<dbReference type="PANTHER" id="PTHR12277">
    <property type="entry name" value="ALPHA/BETA HYDROLASE DOMAIN-CONTAINING PROTEIN"/>
    <property type="match status" value="1"/>
</dbReference>
<accession>C9YZR5</accession>
<sequence>MRAAASALGVAFAAGAASVAAGRLASDVALKAPPGAPLPTEPRLTVHSTAAGRIALTRAFASRRPGTYGLTGNGSHAVVGGVLSGAPHAPDAVVRRLERVSRGTLEPGDKVWLTPGLHVGDPRTALGLDHDDVGIPGELGTLPAWFVPAARDTWVIAVHGLGATREHTLNVMESLHRHHFPVLAPAYRGDPGAPRSPDGLHHLGETEWRDVDAALRYAVRNGAGRVVLYGWSTGATMALRAATHSALRGRVAGLVLDSPVLDWTATLRALAAARRTPGPLLPLAVRAAQGRTGLRATPAGHDAAPSDLRVPTLLFHGPDDTVAPWAPSRRLAALRPDRVTLRTVRQAPHGAMWNADPKAYEESLRRFLTPLG</sequence>
<evidence type="ECO:0000259" key="2">
    <source>
        <dbReference type="Pfam" id="PF12146"/>
    </source>
</evidence>
<dbReference type="AlphaFoldDB" id="C9YZR5"/>
<name>C9YZR5_STRSW</name>
<feature type="chain" id="PRO_5039009425" evidence="1">
    <location>
        <begin position="17"/>
        <end position="372"/>
    </location>
</feature>
<evidence type="ECO:0000313" key="3">
    <source>
        <dbReference type="EMBL" id="CBG74086.1"/>
    </source>
</evidence>
<dbReference type="eggNOG" id="COG1073">
    <property type="taxonomic scope" value="Bacteria"/>
</dbReference>
<dbReference type="KEGG" id="scb:SCAB_70931"/>
<dbReference type="Gene3D" id="3.40.50.1820">
    <property type="entry name" value="alpha/beta hydrolase"/>
    <property type="match status" value="1"/>
</dbReference>
<keyword evidence="1" id="KW-0732">Signal</keyword>
<dbReference type="PANTHER" id="PTHR12277:SF79">
    <property type="entry name" value="XAA-PRO DIPEPTIDYL-PEPTIDASE-RELATED"/>
    <property type="match status" value="1"/>
</dbReference>
<gene>
    <name evidence="3" type="ordered locus">SCAB_70931</name>
</gene>
<reference evidence="3 4" key="1">
    <citation type="journal article" date="2010" name="Mol. Plant Microbe Interact.">
        <title>Streptomyces scabies 87-22 contains a coronafacic acid-like biosynthetic cluster that contributes to plant-microbe interactions.</title>
        <authorList>
            <person name="Bignell D.R."/>
            <person name="Seipke R.F."/>
            <person name="Huguet-Tapia J.C."/>
            <person name="Chambers A.H."/>
            <person name="Parry R.J."/>
            <person name="Loria R."/>
        </authorList>
    </citation>
    <scope>NUCLEOTIDE SEQUENCE [LARGE SCALE GENOMIC DNA]</scope>
    <source>
        <strain evidence="3 4">87.22</strain>
    </source>
</reference>
<dbReference type="Proteomes" id="UP000001444">
    <property type="component" value="Chromosome"/>
</dbReference>
<dbReference type="InterPro" id="IPR022742">
    <property type="entry name" value="Hydrolase_4"/>
</dbReference>
<organism evidence="3 4">
    <name type="scientific">Streptomyces scabiei (strain 87.22)</name>
    <dbReference type="NCBI Taxonomy" id="680198"/>
    <lineage>
        <taxon>Bacteria</taxon>
        <taxon>Bacillati</taxon>
        <taxon>Actinomycetota</taxon>
        <taxon>Actinomycetes</taxon>
        <taxon>Kitasatosporales</taxon>
        <taxon>Streptomycetaceae</taxon>
        <taxon>Streptomyces</taxon>
    </lineage>
</organism>
<dbReference type="EMBL" id="FN554889">
    <property type="protein sequence ID" value="CBG74086.1"/>
    <property type="molecule type" value="Genomic_DNA"/>
</dbReference>
<dbReference type="STRING" id="680198.SCAB_70931"/>
<feature type="domain" description="Serine aminopeptidase S33" evidence="2">
    <location>
        <begin position="153"/>
        <end position="280"/>
    </location>
</feature>